<dbReference type="GO" id="GO:0046872">
    <property type="term" value="F:metal ion binding"/>
    <property type="evidence" value="ECO:0007669"/>
    <property type="project" value="UniProtKB-KW"/>
</dbReference>
<feature type="binding site" evidence="3">
    <location>
        <position position="139"/>
    </location>
    <ligand>
        <name>a divalent metal cation</name>
        <dbReference type="ChEBI" id="CHEBI:60240"/>
    </ligand>
</feature>
<evidence type="ECO:0000313" key="4">
    <source>
        <dbReference type="EMBL" id="ETX26774.1"/>
    </source>
</evidence>
<reference evidence="4 5" key="1">
    <citation type="submission" date="2014-01" db="EMBL/GenBank/DDBJ databases">
        <title>Roseivivax isoporae LMG 25204 Genome Sequencing.</title>
        <authorList>
            <person name="Lai Q."/>
            <person name="Li G."/>
            <person name="Shao Z."/>
        </authorList>
    </citation>
    <scope>NUCLEOTIDE SEQUENCE [LARGE SCALE GENOMIC DNA]</scope>
    <source>
        <strain evidence="4 5">LMG 25204</strain>
    </source>
</reference>
<accession>X7F3Y0</accession>
<dbReference type="AlphaFoldDB" id="X7F3Y0"/>
<dbReference type="PATRIC" id="fig|1449351.3.peg.4326"/>
<keyword evidence="2 3" id="KW-0479">Metal-binding</keyword>
<organism evidence="4 5">
    <name type="scientific">Roseivivax isoporae LMG 25204</name>
    <dbReference type="NCBI Taxonomy" id="1449351"/>
    <lineage>
        <taxon>Bacteria</taxon>
        <taxon>Pseudomonadati</taxon>
        <taxon>Pseudomonadota</taxon>
        <taxon>Alphaproteobacteria</taxon>
        <taxon>Rhodobacterales</taxon>
        <taxon>Roseobacteraceae</taxon>
        <taxon>Roseivivax</taxon>
    </lineage>
</organism>
<feature type="binding site" evidence="3">
    <location>
        <position position="52"/>
    </location>
    <ligand>
        <name>a divalent metal cation</name>
        <dbReference type="ChEBI" id="CHEBI:60240"/>
    </ligand>
</feature>
<evidence type="ECO:0000256" key="3">
    <source>
        <dbReference type="PIRSR" id="PIRSR607837-1"/>
    </source>
</evidence>
<dbReference type="SUPFAM" id="SSF109854">
    <property type="entry name" value="DinB/YfiT-like putative metalloenzymes"/>
    <property type="match status" value="1"/>
</dbReference>
<name>X7F3Y0_9RHOB</name>
<dbReference type="PANTHER" id="PTHR37302:SF1">
    <property type="entry name" value="PROTEIN DINB"/>
    <property type="match status" value="1"/>
</dbReference>
<comment type="caution">
    <text evidence="4">The sequence shown here is derived from an EMBL/GenBank/DDBJ whole genome shotgun (WGS) entry which is preliminary data.</text>
</comment>
<keyword evidence="5" id="KW-1185">Reference proteome</keyword>
<dbReference type="STRING" id="1449351.RISW2_19265"/>
<dbReference type="Pfam" id="PF05163">
    <property type="entry name" value="DinB"/>
    <property type="match status" value="1"/>
</dbReference>
<comment type="similarity">
    <text evidence="1">Belongs to the DinB family.</text>
</comment>
<dbReference type="PANTHER" id="PTHR37302">
    <property type="entry name" value="SLR1116 PROTEIN"/>
    <property type="match status" value="1"/>
</dbReference>
<sequence>MAMVDAGYCLWMARYNAWQNRQLRAIFADMSAAELAQERGAFFGSLLGTANHVLWADRMWMSRLVGGPAPGGGISDSPRFTDSARDWDIARFRADADILLWAERLRSVELTGMLSWHSGALGRRVEKPRALCVVHMFNHQTHHRGQIHAMLTAAGRAAPVTDLAFMPEDGPSL</sequence>
<feature type="binding site" evidence="3">
    <location>
        <position position="143"/>
    </location>
    <ligand>
        <name>a divalent metal cation</name>
        <dbReference type="ChEBI" id="CHEBI:60240"/>
    </ligand>
</feature>
<dbReference type="InterPro" id="IPR007837">
    <property type="entry name" value="DinB"/>
</dbReference>
<dbReference type="eggNOG" id="COG2318">
    <property type="taxonomic scope" value="Bacteria"/>
</dbReference>
<dbReference type="InterPro" id="IPR034660">
    <property type="entry name" value="DinB/YfiT-like"/>
</dbReference>
<gene>
    <name evidence="4" type="ORF">RISW2_19265</name>
</gene>
<dbReference type="Proteomes" id="UP000023430">
    <property type="component" value="Unassembled WGS sequence"/>
</dbReference>
<dbReference type="EMBL" id="JAME01000056">
    <property type="protein sequence ID" value="ETX26774.1"/>
    <property type="molecule type" value="Genomic_DNA"/>
</dbReference>
<evidence type="ECO:0000256" key="1">
    <source>
        <dbReference type="ARBA" id="ARBA00008635"/>
    </source>
</evidence>
<proteinExistence type="inferred from homology"/>
<protein>
    <submittedName>
        <fullName evidence="4">DNA damage-inducible protein DinB</fullName>
    </submittedName>
</protein>
<evidence type="ECO:0000256" key="2">
    <source>
        <dbReference type="ARBA" id="ARBA00022723"/>
    </source>
</evidence>
<dbReference type="Gene3D" id="1.20.120.450">
    <property type="entry name" value="dinb family like domain"/>
    <property type="match status" value="1"/>
</dbReference>
<evidence type="ECO:0000313" key="5">
    <source>
        <dbReference type="Proteomes" id="UP000023430"/>
    </source>
</evidence>